<dbReference type="EMBL" id="LGTC01000001">
    <property type="protein sequence ID" value="KNY30458.1"/>
    <property type="molecule type" value="Genomic_DNA"/>
</dbReference>
<dbReference type="OrthoDB" id="9810984at2"/>
<dbReference type="RefSeq" id="WP_036940146.1">
    <property type="nucleotide sequence ID" value="NZ_JQKC01000010.1"/>
</dbReference>
<keyword evidence="2" id="KW-1185">Reference proteome</keyword>
<evidence type="ECO:0000313" key="1">
    <source>
        <dbReference type="EMBL" id="KNY30458.1"/>
    </source>
</evidence>
<comment type="caution">
    <text evidence="1">The sequence shown here is derived from an EMBL/GenBank/DDBJ whole genome shotgun (WGS) entry which is preliminary data.</text>
</comment>
<proteinExistence type="predicted"/>
<reference evidence="2" key="1">
    <citation type="submission" date="2015-07" db="EMBL/GenBank/DDBJ databases">
        <title>Near-Complete Genome Sequence of the Cellulolytic Bacterium Bacteroides (Pseudobacteroides) cellulosolvens ATCC 35603.</title>
        <authorList>
            <person name="Dassa B."/>
            <person name="Utturkar S.M."/>
            <person name="Klingeman D.M."/>
            <person name="Hurt R.A."/>
            <person name="Keller M."/>
            <person name="Xu J."/>
            <person name="Reddy Y.H.K."/>
            <person name="Borovok I."/>
            <person name="Grinberg I.R."/>
            <person name="Lamed R."/>
            <person name="Zhivin O."/>
            <person name="Bayer E.A."/>
            <person name="Brown S.D."/>
        </authorList>
    </citation>
    <scope>NUCLEOTIDE SEQUENCE [LARGE SCALE GENOMIC DNA]</scope>
    <source>
        <strain evidence="2">DSM 2933</strain>
    </source>
</reference>
<dbReference type="eggNOG" id="ENOG50316XK">
    <property type="taxonomic scope" value="Bacteria"/>
</dbReference>
<organism evidence="1 2">
    <name type="scientific">Pseudobacteroides cellulosolvens ATCC 35603 = DSM 2933</name>
    <dbReference type="NCBI Taxonomy" id="398512"/>
    <lineage>
        <taxon>Bacteria</taxon>
        <taxon>Bacillati</taxon>
        <taxon>Bacillota</taxon>
        <taxon>Clostridia</taxon>
        <taxon>Eubacteriales</taxon>
        <taxon>Oscillospiraceae</taxon>
        <taxon>Pseudobacteroides</taxon>
    </lineage>
</organism>
<sequence length="130" mass="14090">MPFKVTISGGITLENCVESVSCRVDTPNDSDAKSNYVGNVIEIVGKIGYGESTIGLYSWSLLPSDDGQAYRNVDVEVIGEDKKTVRKVTFPNAFVVDYSETYSSSSGKGLFSLYLKQKKDKNDVVSASGL</sequence>
<evidence type="ECO:0000313" key="2">
    <source>
        <dbReference type="Proteomes" id="UP000036923"/>
    </source>
</evidence>
<dbReference type="STRING" id="398512.Bccel_5738"/>
<dbReference type="Proteomes" id="UP000036923">
    <property type="component" value="Unassembled WGS sequence"/>
</dbReference>
<dbReference type="AlphaFoldDB" id="A0A0L6JX80"/>
<protein>
    <submittedName>
        <fullName evidence="1">Uncharacterized protein</fullName>
    </submittedName>
</protein>
<name>A0A0L6JX80_9FIRM</name>
<gene>
    <name evidence="1" type="ORF">Bccel_5738</name>
</gene>
<accession>A0A0L6JX80</accession>